<dbReference type="OMA" id="SECCATQ"/>
<dbReference type="FunFam" id="3.60.40.10:FF:000047">
    <property type="entry name" value="Protein phosphatase 2C 70"/>
    <property type="match status" value="1"/>
</dbReference>
<evidence type="ECO:0000313" key="15">
    <source>
        <dbReference type="EnsemblPlants" id="OB07G15320.1"/>
    </source>
</evidence>
<keyword evidence="7" id="KW-0460">Magnesium</keyword>
<proteinExistence type="inferred from homology"/>
<evidence type="ECO:0000259" key="14">
    <source>
        <dbReference type="PROSITE" id="PS51746"/>
    </source>
</evidence>
<dbReference type="InterPro" id="IPR001932">
    <property type="entry name" value="PPM-type_phosphatase-like_dom"/>
</dbReference>
<dbReference type="InterPro" id="IPR015655">
    <property type="entry name" value="PP2C"/>
</dbReference>
<dbReference type="Pfam" id="PF00481">
    <property type="entry name" value="PP2C"/>
    <property type="match status" value="1"/>
</dbReference>
<dbReference type="GO" id="GO:0004722">
    <property type="term" value="F:protein serine/threonine phosphatase activity"/>
    <property type="evidence" value="ECO:0007669"/>
    <property type="project" value="UniProtKB-EC"/>
</dbReference>
<evidence type="ECO:0000256" key="2">
    <source>
        <dbReference type="ARBA" id="ARBA00001946"/>
    </source>
</evidence>
<dbReference type="FunFam" id="2.60.200.20:FF:000035">
    <property type="entry name" value="Protein phosphatase 2C 70"/>
    <property type="match status" value="1"/>
</dbReference>
<evidence type="ECO:0000256" key="4">
    <source>
        <dbReference type="ARBA" id="ARBA00013081"/>
    </source>
</evidence>
<comment type="similarity">
    <text evidence="3">Belongs to the PP2C family.</text>
</comment>
<evidence type="ECO:0000256" key="1">
    <source>
        <dbReference type="ARBA" id="ARBA00001936"/>
    </source>
</evidence>
<comment type="cofactor">
    <cofactor evidence="1">
        <name>Mn(2+)</name>
        <dbReference type="ChEBI" id="CHEBI:29035"/>
    </cofactor>
</comment>
<dbReference type="InterPro" id="IPR016660">
    <property type="entry name" value="Kinase_assoc_Pase"/>
</dbReference>
<keyword evidence="6" id="KW-0378">Hydrolase</keyword>
<protein>
    <recommendedName>
        <fullName evidence="4">protein-serine/threonine phosphatase</fullName>
        <ecNumber evidence="4">3.1.3.16</ecNumber>
    </recommendedName>
</protein>
<comment type="catalytic activity">
    <reaction evidence="10">
        <text>O-phospho-L-seryl-[protein] + H2O = L-seryl-[protein] + phosphate</text>
        <dbReference type="Rhea" id="RHEA:20629"/>
        <dbReference type="Rhea" id="RHEA-COMP:9863"/>
        <dbReference type="Rhea" id="RHEA-COMP:11604"/>
        <dbReference type="ChEBI" id="CHEBI:15377"/>
        <dbReference type="ChEBI" id="CHEBI:29999"/>
        <dbReference type="ChEBI" id="CHEBI:43474"/>
        <dbReference type="ChEBI" id="CHEBI:83421"/>
        <dbReference type="EC" id="3.1.3.16"/>
    </reaction>
</comment>
<dbReference type="Pfam" id="PF00498">
    <property type="entry name" value="FHA"/>
    <property type="match status" value="1"/>
</dbReference>
<sequence>MLMEVLRKSKKMEQTPNEDLNRPLLENLDDHSSQSNNFPGNVVGESSKVQTNRSNTSPRSHGISDSGRVYPAESCTTQGETHVIDVSNDTSEEFHLGSTLKCAKQTNWSRPDKKHIRSGSREDNQNGSISVKDNIYGSNLDVEVIAGPSHGISCSRQSTSPTVPITLGRVPPSDLVLKDSEVSGKHARINWNAKTLKWEIVDMGSLNGTFLNSRAVHHPNAGSRHWGEPAELADGDIITLGTSSKLSVRISLLNQRVPAGIGMASDPMVGRRSGKKLVMEDISFCQCPLQGLEQFGLFGIFDGHGGDGAAIAVSKILPENLATLLSHRETKEKVLSYSDASDVLRYAFSMTEATIDHEYEGCTATVLLIWFDQNKDCFAQCANLGDSACVMSVNGNMIEMTEDHRVASVTERARIARTGQALKAGEVRLNGLNLARMFGDKFLKEQDSRFSSEPYVSQAVHITKGCTACAVIASDGLWDVISTKRAVQLVVEGRERNSGDSASADKVANRILSEARNLRTKDNTSVIFVDFDILRTDHCIAK</sequence>
<dbReference type="STRING" id="4533.J3MJF0"/>
<dbReference type="Gramene" id="OB07G15320.1">
    <property type="protein sequence ID" value="OB07G15320.1"/>
    <property type="gene ID" value="OB07G15320"/>
</dbReference>
<dbReference type="PANTHER" id="PTHR13832">
    <property type="entry name" value="PROTEIN PHOSPHATASE 2C"/>
    <property type="match status" value="1"/>
</dbReference>
<evidence type="ECO:0000256" key="3">
    <source>
        <dbReference type="ARBA" id="ARBA00006702"/>
    </source>
</evidence>
<evidence type="ECO:0000256" key="5">
    <source>
        <dbReference type="ARBA" id="ARBA00022723"/>
    </source>
</evidence>
<feature type="domain" description="FHA" evidence="13">
    <location>
        <begin position="165"/>
        <end position="216"/>
    </location>
</feature>
<evidence type="ECO:0000256" key="7">
    <source>
        <dbReference type="ARBA" id="ARBA00022842"/>
    </source>
</evidence>
<evidence type="ECO:0000256" key="10">
    <source>
        <dbReference type="ARBA" id="ARBA00047761"/>
    </source>
</evidence>
<dbReference type="Proteomes" id="UP000006038">
    <property type="component" value="Chromosome 7"/>
</dbReference>
<dbReference type="CDD" id="cd00143">
    <property type="entry name" value="PP2Cc"/>
    <property type="match status" value="1"/>
</dbReference>
<dbReference type="Gene3D" id="2.60.200.20">
    <property type="match status" value="1"/>
</dbReference>
<evidence type="ECO:0000256" key="9">
    <source>
        <dbReference type="ARBA" id="ARBA00023211"/>
    </source>
</evidence>
<reference evidence="15" key="2">
    <citation type="submission" date="2013-04" db="UniProtKB">
        <authorList>
            <consortium name="EnsemblPlants"/>
        </authorList>
    </citation>
    <scope>IDENTIFICATION</scope>
</reference>
<dbReference type="EC" id="3.1.3.16" evidence="4"/>
<dbReference type="InterPro" id="IPR000222">
    <property type="entry name" value="PP2C_BS"/>
</dbReference>
<dbReference type="SUPFAM" id="SSF81606">
    <property type="entry name" value="PP2C-like"/>
    <property type="match status" value="1"/>
</dbReference>
<feature type="region of interest" description="Disordered" evidence="12">
    <location>
        <begin position="105"/>
        <end position="133"/>
    </location>
</feature>
<dbReference type="InterPro" id="IPR000253">
    <property type="entry name" value="FHA_dom"/>
</dbReference>
<comment type="catalytic activity">
    <reaction evidence="11">
        <text>O-phospho-L-threonyl-[protein] + H2O = L-threonyl-[protein] + phosphate</text>
        <dbReference type="Rhea" id="RHEA:47004"/>
        <dbReference type="Rhea" id="RHEA-COMP:11060"/>
        <dbReference type="Rhea" id="RHEA-COMP:11605"/>
        <dbReference type="ChEBI" id="CHEBI:15377"/>
        <dbReference type="ChEBI" id="CHEBI:30013"/>
        <dbReference type="ChEBI" id="CHEBI:43474"/>
        <dbReference type="ChEBI" id="CHEBI:61977"/>
        <dbReference type="EC" id="3.1.3.16"/>
    </reaction>
</comment>
<dbReference type="PROSITE" id="PS01032">
    <property type="entry name" value="PPM_1"/>
    <property type="match status" value="1"/>
</dbReference>
<accession>J3MJF0</accession>
<feature type="domain" description="PPM-type phosphatase" evidence="14">
    <location>
        <begin position="260"/>
        <end position="531"/>
    </location>
</feature>
<keyword evidence="5" id="KW-0479">Metal-binding</keyword>
<comment type="cofactor">
    <cofactor evidence="2">
        <name>Mg(2+)</name>
        <dbReference type="ChEBI" id="CHEBI:18420"/>
    </cofactor>
</comment>
<name>J3MJF0_ORYBR</name>
<organism evidence="15">
    <name type="scientific">Oryza brachyantha</name>
    <name type="common">malo sina</name>
    <dbReference type="NCBI Taxonomy" id="4533"/>
    <lineage>
        <taxon>Eukaryota</taxon>
        <taxon>Viridiplantae</taxon>
        <taxon>Streptophyta</taxon>
        <taxon>Embryophyta</taxon>
        <taxon>Tracheophyta</taxon>
        <taxon>Spermatophyta</taxon>
        <taxon>Magnoliopsida</taxon>
        <taxon>Liliopsida</taxon>
        <taxon>Poales</taxon>
        <taxon>Poaceae</taxon>
        <taxon>BOP clade</taxon>
        <taxon>Oryzoideae</taxon>
        <taxon>Oryzeae</taxon>
        <taxon>Oryzinae</taxon>
        <taxon>Oryza</taxon>
    </lineage>
</organism>
<dbReference type="PROSITE" id="PS51746">
    <property type="entry name" value="PPM_2"/>
    <property type="match status" value="1"/>
</dbReference>
<dbReference type="SMART" id="SM00332">
    <property type="entry name" value="PP2Cc"/>
    <property type="match status" value="1"/>
</dbReference>
<dbReference type="PIRSF" id="PIRSF016465">
    <property type="entry name" value="Kap_phosphatase"/>
    <property type="match status" value="1"/>
</dbReference>
<dbReference type="eggNOG" id="KOG0698">
    <property type="taxonomic scope" value="Eukaryota"/>
</dbReference>
<dbReference type="EnsemblPlants" id="OB07G15320.1">
    <property type="protein sequence ID" value="OB07G15320.1"/>
    <property type="gene ID" value="OB07G15320"/>
</dbReference>
<evidence type="ECO:0000256" key="6">
    <source>
        <dbReference type="ARBA" id="ARBA00022801"/>
    </source>
</evidence>
<keyword evidence="9" id="KW-0464">Manganese</keyword>
<keyword evidence="16" id="KW-1185">Reference proteome</keyword>
<evidence type="ECO:0000256" key="12">
    <source>
        <dbReference type="SAM" id="MobiDB-lite"/>
    </source>
</evidence>
<dbReference type="PROSITE" id="PS50006">
    <property type="entry name" value="FHA_DOMAIN"/>
    <property type="match status" value="1"/>
</dbReference>
<evidence type="ECO:0000256" key="8">
    <source>
        <dbReference type="ARBA" id="ARBA00022912"/>
    </source>
</evidence>
<dbReference type="SUPFAM" id="SSF49879">
    <property type="entry name" value="SMAD/FHA domain"/>
    <property type="match status" value="1"/>
</dbReference>
<evidence type="ECO:0000256" key="11">
    <source>
        <dbReference type="ARBA" id="ARBA00048336"/>
    </source>
</evidence>
<dbReference type="CDD" id="cd22678">
    <property type="entry name" value="FHA_PP2C70-like"/>
    <property type="match status" value="1"/>
</dbReference>
<dbReference type="SMART" id="SM00240">
    <property type="entry name" value="FHA"/>
    <property type="match status" value="1"/>
</dbReference>
<dbReference type="Gene3D" id="3.60.40.10">
    <property type="entry name" value="PPM-type phosphatase domain"/>
    <property type="match status" value="1"/>
</dbReference>
<reference evidence="15" key="1">
    <citation type="journal article" date="2013" name="Nat. Commun.">
        <title>Whole-genome sequencing of Oryza brachyantha reveals mechanisms underlying Oryza genome evolution.</title>
        <authorList>
            <person name="Chen J."/>
            <person name="Huang Q."/>
            <person name="Gao D."/>
            <person name="Wang J."/>
            <person name="Lang Y."/>
            <person name="Liu T."/>
            <person name="Li B."/>
            <person name="Bai Z."/>
            <person name="Luis Goicoechea J."/>
            <person name="Liang C."/>
            <person name="Chen C."/>
            <person name="Zhang W."/>
            <person name="Sun S."/>
            <person name="Liao Y."/>
            <person name="Zhang X."/>
            <person name="Yang L."/>
            <person name="Song C."/>
            <person name="Wang M."/>
            <person name="Shi J."/>
            <person name="Liu G."/>
            <person name="Liu J."/>
            <person name="Zhou H."/>
            <person name="Zhou W."/>
            <person name="Yu Q."/>
            <person name="An N."/>
            <person name="Chen Y."/>
            <person name="Cai Q."/>
            <person name="Wang B."/>
            <person name="Liu B."/>
            <person name="Min J."/>
            <person name="Huang Y."/>
            <person name="Wu H."/>
            <person name="Li Z."/>
            <person name="Zhang Y."/>
            <person name="Yin Y."/>
            <person name="Song W."/>
            <person name="Jiang J."/>
            <person name="Jackson S.A."/>
            <person name="Wing R.A."/>
            <person name="Wang J."/>
            <person name="Chen M."/>
        </authorList>
    </citation>
    <scope>NUCLEOTIDE SEQUENCE [LARGE SCALE GENOMIC DNA]</scope>
    <source>
        <strain evidence="15">cv. IRGC 101232</strain>
    </source>
</reference>
<dbReference type="GO" id="GO:0046872">
    <property type="term" value="F:metal ion binding"/>
    <property type="evidence" value="ECO:0007669"/>
    <property type="project" value="UniProtKB-KW"/>
</dbReference>
<dbReference type="InterPro" id="IPR008984">
    <property type="entry name" value="SMAD_FHA_dom_sf"/>
</dbReference>
<evidence type="ECO:0000259" key="13">
    <source>
        <dbReference type="PROSITE" id="PS50006"/>
    </source>
</evidence>
<dbReference type="InterPro" id="IPR036457">
    <property type="entry name" value="PPM-type-like_dom_sf"/>
</dbReference>
<dbReference type="PANTHER" id="PTHR13832:SF643">
    <property type="entry name" value="PROTEIN PHOSPHATASE 2C-RELATED"/>
    <property type="match status" value="1"/>
</dbReference>
<dbReference type="AlphaFoldDB" id="J3MJF0"/>
<feature type="compositionally biased region" description="Basic and acidic residues" evidence="12">
    <location>
        <begin position="1"/>
        <end position="13"/>
    </location>
</feature>
<evidence type="ECO:0000313" key="16">
    <source>
        <dbReference type="Proteomes" id="UP000006038"/>
    </source>
</evidence>
<feature type="compositionally biased region" description="Polar residues" evidence="12">
    <location>
        <begin position="47"/>
        <end position="59"/>
    </location>
</feature>
<keyword evidence="8" id="KW-0904">Protein phosphatase</keyword>
<dbReference type="HOGENOM" id="CLU_033671_0_0_1"/>
<feature type="region of interest" description="Disordered" evidence="12">
    <location>
        <begin position="1"/>
        <end position="72"/>
    </location>
</feature>